<evidence type="ECO:0008006" key="4">
    <source>
        <dbReference type="Google" id="ProtNLM"/>
    </source>
</evidence>
<dbReference type="Proteomes" id="UP001235547">
    <property type="component" value="Chromosome 1"/>
</dbReference>
<keyword evidence="1" id="KW-0472">Membrane</keyword>
<proteinExistence type="predicted"/>
<gene>
    <name evidence="2" type="ORF">PYH38_005479</name>
</gene>
<protein>
    <recommendedName>
        <fullName evidence="4">DUF3618 domain-containing protein</fullName>
    </recommendedName>
</protein>
<accession>A0ABY8CWU7</accession>
<reference evidence="2 3" key="1">
    <citation type="submission" date="2023-03" db="EMBL/GenBank/DDBJ databases">
        <authorList>
            <person name="Kaur S."/>
            <person name="Espinosa-Saiz D."/>
            <person name="Velazquez E."/>
            <person name="Menendez E."/>
            <person name="diCenzo G.C."/>
        </authorList>
    </citation>
    <scope>NUCLEOTIDE SEQUENCE [LARGE SCALE GENOMIC DNA]</scope>
    <source>
        <strain evidence="2 3">LMG 27395</strain>
    </source>
</reference>
<dbReference type="EMBL" id="CP120371">
    <property type="protein sequence ID" value="WEX83121.1"/>
    <property type="molecule type" value="Genomic_DNA"/>
</dbReference>
<evidence type="ECO:0000313" key="3">
    <source>
        <dbReference type="Proteomes" id="UP001235547"/>
    </source>
</evidence>
<keyword evidence="3" id="KW-1185">Reference proteome</keyword>
<organism evidence="2 3">
    <name type="scientific">Sinorhizobium numidicum</name>
    <dbReference type="NCBI Taxonomy" id="680248"/>
    <lineage>
        <taxon>Bacteria</taxon>
        <taxon>Pseudomonadati</taxon>
        <taxon>Pseudomonadota</taxon>
        <taxon>Alphaproteobacteria</taxon>
        <taxon>Hyphomicrobiales</taxon>
        <taxon>Rhizobiaceae</taxon>
        <taxon>Sinorhizobium/Ensifer group</taxon>
        <taxon>Sinorhizobium</taxon>
    </lineage>
</organism>
<sequence>MADKNELGAAVPRGVVDTKTGKVGVPEQPIEEQVQWLREQVDSLKDMLSDLEIPSGRAVATRVMDTGRRTGEMAREHPAWTALALMAVAGLLIASTSRSYSYWPMRRSSRLEDIIADLEDRLSDLKGRYWSSGWRSW</sequence>
<keyword evidence="1" id="KW-1133">Transmembrane helix</keyword>
<dbReference type="RefSeq" id="WP_280733918.1">
    <property type="nucleotide sequence ID" value="NZ_CP120368.1"/>
</dbReference>
<evidence type="ECO:0000313" key="2">
    <source>
        <dbReference type="EMBL" id="WEX83121.1"/>
    </source>
</evidence>
<name>A0ABY8CWU7_9HYPH</name>
<feature type="transmembrane region" description="Helical" evidence="1">
    <location>
        <begin position="79"/>
        <end position="100"/>
    </location>
</feature>
<keyword evidence="1" id="KW-0812">Transmembrane</keyword>
<evidence type="ECO:0000256" key="1">
    <source>
        <dbReference type="SAM" id="Phobius"/>
    </source>
</evidence>